<evidence type="ECO:0000313" key="5">
    <source>
        <dbReference type="EMBL" id="MFC7090999.1"/>
    </source>
</evidence>
<evidence type="ECO:0000256" key="2">
    <source>
        <dbReference type="ARBA" id="ARBA00022612"/>
    </source>
</evidence>
<protein>
    <submittedName>
        <fullName evidence="5">Portal protein</fullName>
    </submittedName>
</protein>
<dbReference type="EMBL" id="JBHSZP010000031">
    <property type="protein sequence ID" value="MFC7090999.1"/>
    <property type="molecule type" value="Genomic_DNA"/>
</dbReference>
<feature type="coiled-coil region" evidence="4">
    <location>
        <begin position="499"/>
        <end position="529"/>
    </location>
</feature>
<evidence type="ECO:0000256" key="3">
    <source>
        <dbReference type="ARBA" id="ARBA00023219"/>
    </source>
</evidence>
<accession>A0ABW2F435</accession>
<keyword evidence="4" id="KW-0175">Coiled coil</keyword>
<sequence length="558" mass="62356">MAQAESKRQRFDKRLKELKTERSGWESSWRDISDWIQPWRSRFTVSDANQGTRRNTKLVNSTPYLASRTLASGMMAGVTSPARPWFKLEVPDPELMEIAGVKMWLYEVERRMRTALAQANLYNALHQLYTELGTFGTAAFVVVEDDEEIFRAVPLTAGTYYLATGHRQVVDTLYREFTMTVRQLVQQFGRDNVSEGVLRQYESGSLENKVEVVHLIEPNDERNPSKQDNGNLAYRSCYYEKGASGQKLLSESGFQEFPVMAPRWEVLGEDVYGYGPGHAAVGDARALQTMEKAKAKSVAKSVDPPMNVPSSMKNKRYSLLPGATNYIDVTGNGNAKAEPAVVQDNQLMRLLLEDIAKTEDRLQRTFFADLFMMLANDTRSNITAREIQERHEEKLLMLGPVLERLQTELLDPLIDRVFGIMLRNGHLPEPPEEVQGAELRVEYVSVMAQAQRLVGVGAIERIAGFVGNLAGADPSVLDKLDLDQTVDQYGQAVSAPPDIIRSDDQVAEIREQRAQAQQAQQMAASAQQAAQGAKLLSETDTSTENGLTALMRQMGIGQ</sequence>
<dbReference type="Proteomes" id="UP001596411">
    <property type="component" value="Unassembled WGS sequence"/>
</dbReference>
<dbReference type="Pfam" id="PF12236">
    <property type="entry name" value="Head-tail_con"/>
    <property type="match status" value="1"/>
</dbReference>
<dbReference type="RefSeq" id="WP_346061900.1">
    <property type="nucleotide sequence ID" value="NZ_BAAADR010000005.1"/>
</dbReference>
<name>A0ABW2F435_9GAMM</name>
<proteinExistence type="predicted"/>
<evidence type="ECO:0000256" key="1">
    <source>
        <dbReference type="ARBA" id="ARBA00004328"/>
    </source>
</evidence>
<reference evidence="6" key="1">
    <citation type="journal article" date="2019" name="Int. J. Syst. Evol. Microbiol.">
        <title>The Global Catalogue of Microorganisms (GCM) 10K type strain sequencing project: providing services to taxonomists for standard genome sequencing and annotation.</title>
        <authorList>
            <consortium name="The Broad Institute Genomics Platform"/>
            <consortium name="The Broad Institute Genome Sequencing Center for Infectious Disease"/>
            <person name="Wu L."/>
            <person name="Ma J."/>
        </authorList>
    </citation>
    <scope>NUCLEOTIDE SEQUENCE [LARGE SCALE GENOMIC DNA]</scope>
    <source>
        <strain evidence="6">CGMCC 1.13666</strain>
    </source>
</reference>
<comment type="caution">
    <text evidence="5">The sequence shown here is derived from an EMBL/GenBank/DDBJ whole genome shotgun (WGS) entry which is preliminary data.</text>
</comment>
<keyword evidence="3" id="KW-0231">Viral genome packaging</keyword>
<evidence type="ECO:0000313" key="6">
    <source>
        <dbReference type="Proteomes" id="UP001596411"/>
    </source>
</evidence>
<dbReference type="InterPro" id="IPR020991">
    <property type="entry name" value="Connector_podovirus"/>
</dbReference>
<organism evidence="5 6">
    <name type="scientific">Halomonas salifodinae</name>
    <dbReference type="NCBI Taxonomy" id="438745"/>
    <lineage>
        <taxon>Bacteria</taxon>
        <taxon>Pseudomonadati</taxon>
        <taxon>Pseudomonadota</taxon>
        <taxon>Gammaproteobacteria</taxon>
        <taxon>Oceanospirillales</taxon>
        <taxon>Halomonadaceae</taxon>
        <taxon>Halomonas</taxon>
    </lineage>
</organism>
<keyword evidence="2" id="KW-1188">Viral release from host cell</keyword>
<evidence type="ECO:0000256" key="4">
    <source>
        <dbReference type="SAM" id="Coils"/>
    </source>
</evidence>
<keyword evidence="6" id="KW-1185">Reference proteome</keyword>
<gene>
    <name evidence="5" type="ORF">ACFQH5_15720</name>
</gene>
<comment type="subcellular location">
    <subcellularLocation>
        <location evidence="1">Virion</location>
    </subcellularLocation>
</comment>